<evidence type="ECO:0000313" key="3">
    <source>
        <dbReference type="Proteomes" id="UP000654471"/>
    </source>
</evidence>
<evidence type="ECO:0000256" key="1">
    <source>
        <dbReference type="SAM" id="MobiDB-lite"/>
    </source>
</evidence>
<name>A0ABQ2UZI6_9ACTN</name>
<evidence type="ECO:0000313" key="2">
    <source>
        <dbReference type="EMBL" id="GGU61311.1"/>
    </source>
</evidence>
<feature type="region of interest" description="Disordered" evidence="1">
    <location>
        <begin position="1"/>
        <end position="24"/>
    </location>
</feature>
<proteinExistence type="predicted"/>
<gene>
    <name evidence="2" type="ORF">GCM10010211_27840</name>
</gene>
<organism evidence="2 3">
    <name type="scientific">Streptomyces albospinus</name>
    <dbReference type="NCBI Taxonomy" id="285515"/>
    <lineage>
        <taxon>Bacteria</taxon>
        <taxon>Bacillati</taxon>
        <taxon>Actinomycetota</taxon>
        <taxon>Actinomycetes</taxon>
        <taxon>Kitasatosporales</taxon>
        <taxon>Streptomycetaceae</taxon>
        <taxon>Streptomyces</taxon>
    </lineage>
</organism>
<sequence>MGVRAARLYPQPPPGVGLQEPHGAGEAGRRRLALGVVRHLLVQFPRDALGDPAPAPALHHLRIDGHPAVLHAEVPQDLHLPGAFVQFDHHAMGGVGERPVVADVEACRRAEPRFDVLGQQMRPQIRQVGRLLVADRGRRIVPAVHPAAADRGLLPRDVPRAAAIVRSLSPSFPAAGRTALPPTAVDRPAKVPQP</sequence>
<keyword evidence="3" id="KW-1185">Reference proteome</keyword>
<dbReference type="EMBL" id="BMRP01000008">
    <property type="protein sequence ID" value="GGU61311.1"/>
    <property type="molecule type" value="Genomic_DNA"/>
</dbReference>
<feature type="region of interest" description="Disordered" evidence="1">
    <location>
        <begin position="172"/>
        <end position="194"/>
    </location>
</feature>
<reference evidence="3" key="1">
    <citation type="journal article" date="2019" name="Int. J. Syst. Evol. Microbiol.">
        <title>The Global Catalogue of Microorganisms (GCM) 10K type strain sequencing project: providing services to taxonomists for standard genome sequencing and annotation.</title>
        <authorList>
            <consortium name="The Broad Institute Genomics Platform"/>
            <consortium name="The Broad Institute Genome Sequencing Center for Infectious Disease"/>
            <person name="Wu L."/>
            <person name="Ma J."/>
        </authorList>
    </citation>
    <scope>NUCLEOTIDE SEQUENCE [LARGE SCALE GENOMIC DNA]</scope>
    <source>
        <strain evidence="3">JCM 3399</strain>
    </source>
</reference>
<protein>
    <submittedName>
        <fullName evidence="2">Uncharacterized protein</fullName>
    </submittedName>
</protein>
<dbReference type="Proteomes" id="UP000654471">
    <property type="component" value="Unassembled WGS sequence"/>
</dbReference>
<comment type="caution">
    <text evidence="2">The sequence shown here is derived from an EMBL/GenBank/DDBJ whole genome shotgun (WGS) entry which is preliminary data.</text>
</comment>
<accession>A0ABQ2UZI6</accession>